<keyword evidence="2" id="KW-1185">Reference proteome</keyword>
<accession>A0A3S1AWA1</accession>
<dbReference type="RefSeq" id="WP_267901049.1">
    <property type="nucleotide sequence ID" value="NZ_RSCL01000001.1"/>
</dbReference>
<reference evidence="1" key="1">
    <citation type="submission" date="2018-12" db="EMBL/GenBank/DDBJ databases">
        <authorList>
            <person name="Will S."/>
            <person name="Neumann-Schaal M."/>
            <person name="Henke P."/>
        </authorList>
    </citation>
    <scope>NUCLEOTIDE SEQUENCE</scope>
    <source>
        <strain evidence="1">PCC 7102</strain>
    </source>
</reference>
<name>A0A3S1AWA1_9CYAN</name>
<sequence length="44" mass="4886">MSEKIDNWFNTAFNPNPTGELTITVPESVIDSYATVIVINITDD</sequence>
<gene>
    <name evidence="1" type="ORF">DSM106972_007670</name>
</gene>
<dbReference type="AlphaFoldDB" id="A0A3S1AWA1"/>
<evidence type="ECO:0000313" key="2">
    <source>
        <dbReference type="Proteomes" id="UP000271624"/>
    </source>
</evidence>
<dbReference type="Proteomes" id="UP000271624">
    <property type="component" value="Unassembled WGS sequence"/>
</dbReference>
<protein>
    <submittedName>
        <fullName evidence="1">Uncharacterized protein</fullName>
    </submittedName>
</protein>
<dbReference type="EMBL" id="RSCL01000001">
    <property type="protein sequence ID" value="RUT10272.1"/>
    <property type="molecule type" value="Genomic_DNA"/>
</dbReference>
<proteinExistence type="predicted"/>
<comment type="caution">
    <text evidence="1">The sequence shown here is derived from an EMBL/GenBank/DDBJ whole genome shotgun (WGS) entry which is preliminary data.</text>
</comment>
<evidence type="ECO:0000313" key="1">
    <source>
        <dbReference type="EMBL" id="RUT10272.1"/>
    </source>
</evidence>
<organism evidence="1 2">
    <name type="scientific">Dulcicalothrix desertica PCC 7102</name>
    <dbReference type="NCBI Taxonomy" id="232991"/>
    <lineage>
        <taxon>Bacteria</taxon>
        <taxon>Bacillati</taxon>
        <taxon>Cyanobacteriota</taxon>
        <taxon>Cyanophyceae</taxon>
        <taxon>Nostocales</taxon>
        <taxon>Calotrichaceae</taxon>
        <taxon>Dulcicalothrix</taxon>
    </lineage>
</organism>
<reference evidence="1" key="2">
    <citation type="journal article" date="2019" name="Genome Biol. Evol.">
        <title>Day and night: Metabolic profiles and evolutionary relationships of six axenic non-marine cyanobacteria.</title>
        <authorList>
            <person name="Will S.E."/>
            <person name="Henke P."/>
            <person name="Boedeker C."/>
            <person name="Huang S."/>
            <person name="Brinkmann H."/>
            <person name="Rohde M."/>
            <person name="Jarek M."/>
            <person name="Friedl T."/>
            <person name="Seufert S."/>
            <person name="Schumacher M."/>
            <person name="Overmann J."/>
            <person name="Neumann-Schaal M."/>
            <person name="Petersen J."/>
        </authorList>
    </citation>
    <scope>NUCLEOTIDE SEQUENCE [LARGE SCALE GENOMIC DNA]</scope>
    <source>
        <strain evidence="1">PCC 7102</strain>
    </source>
</reference>